<sequence>MQIFKSPSDISVRGQVILGHGAGAGMHSEFMQQMASLLAQNGVTTWLFNFPYMQRSVAEGKKRPPDRMPKLLSHITEVVTAVSQSADFDTALPLALGGKSMGGRAATMWLADPDTPAQHKAQVAGVVVLGYPFHPPGKPDALRVEHLATMDKPGLVLQGERDTFGNRARVTALALPESFVVNWVMDGDHSLKPRKSAAVTYEQNLQYAAKEIATWL</sequence>
<accession>A0ABT7SYB7</accession>
<dbReference type="Proteomes" id="UP001234343">
    <property type="component" value="Unassembled WGS sequence"/>
</dbReference>
<name>A0ABT7SYB7_9ALTE</name>
<organism evidence="2 3">
    <name type="scientific">Alteromonas arenosi</name>
    <dbReference type="NCBI Taxonomy" id="3055817"/>
    <lineage>
        <taxon>Bacteria</taxon>
        <taxon>Pseudomonadati</taxon>
        <taxon>Pseudomonadota</taxon>
        <taxon>Gammaproteobacteria</taxon>
        <taxon>Alteromonadales</taxon>
        <taxon>Alteromonadaceae</taxon>
        <taxon>Alteromonas/Salinimonas group</taxon>
        <taxon>Alteromonas</taxon>
    </lineage>
</organism>
<dbReference type="RefSeq" id="WP_289365569.1">
    <property type="nucleotide sequence ID" value="NZ_JAUCBP010000007.1"/>
</dbReference>
<dbReference type="SUPFAM" id="SSF53474">
    <property type="entry name" value="alpha/beta-Hydrolases"/>
    <property type="match status" value="1"/>
</dbReference>
<dbReference type="EMBL" id="JAUCBP010000007">
    <property type="protein sequence ID" value="MDM7861183.1"/>
    <property type="molecule type" value="Genomic_DNA"/>
</dbReference>
<keyword evidence="3" id="KW-1185">Reference proteome</keyword>
<protein>
    <submittedName>
        <fullName evidence="2">Alpha/beta fold hydrolase</fullName>
    </submittedName>
</protein>
<comment type="caution">
    <text evidence="2">The sequence shown here is derived from an EMBL/GenBank/DDBJ whole genome shotgun (WGS) entry which is preliminary data.</text>
</comment>
<dbReference type="PANTHER" id="PTHR13136:SF11">
    <property type="entry name" value="TESTIS-EXPRESSED PROTEIN 30"/>
    <property type="match status" value="1"/>
</dbReference>
<dbReference type="PANTHER" id="PTHR13136">
    <property type="entry name" value="TESTIS DEVELOPMENT PROTEIN PRTD"/>
    <property type="match status" value="1"/>
</dbReference>
<evidence type="ECO:0000313" key="2">
    <source>
        <dbReference type="EMBL" id="MDM7861183.1"/>
    </source>
</evidence>
<dbReference type="GO" id="GO:0016787">
    <property type="term" value="F:hydrolase activity"/>
    <property type="evidence" value="ECO:0007669"/>
    <property type="project" value="UniProtKB-KW"/>
</dbReference>
<evidence type="ECO:0000313" key="3">
    <source>
        <dbReference type="Proteomes" id="UP001234343"/>
    </source>
</evidence>
<proteinExistence type="predicted"/>
<dbReference type="Gene3D" id="3.40.50.1820">
    <property type="entry name" value="alpha/beta hydrolase"/>
    <property type="match status" value="1"/>
</dbReference>
<dbReference type="InterPro" id="IPR046879">
    <property type="entry name" value="KANL3/Tex30_Abhydrolase"/>
</dbReference>
<keyword evidence="2" id="KW-0378">Hydrolase</keyword>
<dbReference type="InterPro" id="IPR026555">
    <property type="entry name" value="NSL3/Tex30"/>
</dbReference>
<dbReference type="InterPro" id="IPR029058">
    <property type="entry name" value="AB_hydrolase_fold"/>
</dbReference>
<reference evidence="2 3" key="1">
    <citation type="submission" date="2023-06" db="EMBL/GenBank/DDBJ databases">
        <title>Alteromonas sp. ASW11-36 isolated from intertidal sand.</title>
        <authorList>
            <person name="Li Y."/>
        </authorList>
    </citation>
    <scope>NUCLEOTIDE SEQUENCE [LARGE SCALE GENOMIC DNA]</scope>
    <source>
        <strain evidence="2 3">ASW11-36</strain>
    </source>
</reference>
<gene>
    <name evidence="2" type="ORF">QTP81_11295</name>
</gene>
<feature type="domain" description="KANL3/Tex30 alpha/beta hydrolase-like" evidence="1">
    <location>
        <begin position="14"/>
        <end position="215"/>
    </location>
</feature>
<dbReference type="Pfam" id="PF20408">
    <property type="entry name" value="Abhydrolase_11"/>
    <property type="match status" value="1"/>
</dbReference>
<evidence type="ECO:0000259" key="1">
    <source>
        <dbReference type="Pfam" id="PF20408"/>
    </source>
</evidence>